<keyword evidence="2" id="KW-0645">Protease</keyword>
<keyword evidence="10" id="KW-1185">Reference proteome</keyword>
<accession>I3TT78</accession>
<organism evidence="9 10">
    <name type="scientific">Tistrella mobilis (strain KA081020-065)</name>
    <dbReference type="NCBI Taxonomy" id="1110502"/>
    <lineage>
        <taxon>Bacteria</taxon>
        <taxon>Pseudomonadati</taxon>
        <taxon>Pseudomonadota</taxon>
        <taxon>Alphaproteobacteria</taxon>
        <taxon>Geminicoccales</taxon>
        <taxon>Geminicoccaceae</taxon>
        <taxon>Tistrella</taxon>
    </lineage>
</organism>
<feature type="domain" description="Peptidase M48" evidence="8">
    <location>
        <begin position="102"/>
        <end position="271"/>
    </location>
</feature>
<feature type="region of interest" description="Disordered" evidence="7">
    <location>
        <begin position="572"/>
        <end position="594"/>
    </location>
</feature>
<dbReference type="InterPro" id="IPR051156">
    <property type="entry name" value="Mito/Outer_Membr_Metalloprot"/>
</dbReference>
<keyword evidence="6" id="KW-0482">Metalloprotease</keyword>
<evidence type="ECO:0000256" key="1">
    <source>
        <dbReference type="ARBA" id="ARBA00001947"/>
    </source>
</evidence>
<evidence type="ECO:0000313" key="10">
    <source>
        <dbReference type="Proteomes" id="UP000005258"/>
    </source>
</evidence>
<dbReference type="KEGG" id="tmo:TMO_a0563"/>
<dbReference type="InterPro" id="IPR001915">
    <property type="entry name" value="Peptidase_M48"/>
</dbReference>
<dbReference type="Gene3D" id="3.30.2010.10">
    <property type="entry name" value="Metalloproteases ('zincins'), catalytic domain"/>
    <property type="match status" value="1"/>
</dbReference>
<gene>
    <name evidence="9" type="ordered locus">TMO_a0563</name>
</gene>
<dbReference type="PROSITE" id="PS51257">
    <property type="entry name" value="PROKAR_LIPOPROTEIN"/>
    <property type="match status" value="1"/>
</dbReference>
<comment type="cofactor">
    <cofactor evidence="1">
        <name>Zn(2+)</name>
        <dbReference type="ChEBI" id="CHEBI:29105"/>
    </cofactor>
</comment>
<evidence type="ECO:0000256" key="7">
    <source>
        <dbReference type="SAM" id="MobiDB-lite"/>
    </source>
</evidence>
<keyword evidence="5" id="KW-0862">Zinc</keyword>
<dbReference type="GO" id="GO:0004222">
    <property type="term" value="F:metalloendopeptidase activity"/>
    <property type="evidence" value="ECO:0007669"/>
    <property type="project" value="InterPro"/>
</dbReference>
<evidence type="ECO:0000256" key="4">
    <source>
        <dbReference type="ARBA" id="ARBA00022801"/>
    </source>
</evidence>
<dbReference type="GO" id="GO:0046872">
    <property type="term" value="F:metal ion binding"/>
    <property type="evidence" value="ECO:0007669"/>
    <property type="project" value="UniProtKB-KW"/>
</dbReference>
<protein>
    <submittedName>
        <fullName evidence="9">Peptidase M48, Ste24p</fullName>
    </submittedName>
</protein>
<dbReference type="GO" id="GO:0016020">
    <property type="term" value="C:membrane"/>
    <property type="evidence" value="ECO:0007669"/>
    <property type="project" value="TreeGrafter"/>
</dbReference>
<sequence>MTRIRRPLLALSGSALLLTGCVTGGIPVPGLSDDSIAGMKAPLIASAQFDATLPSSAGDPRPPRTLYFSGAADDVGTNYWRQERDKVPIPEASRVIPDAKIQAYLRGILLRLLAVAPPGAPDVQVHLLASSGYQAMARPDGDIYVSINVLAQAGSEDEVAMMLGHELGHLLLRHHDKDKLFKEQRDATTMAAGAFVLGTVLKSQMDAGGGNLAGNQKAGLQQDANTVMATKFALDFIGKDVVGAAWNRQQENEADLLGIDLISRAGYAPLVAQYGLEKIVAGEKARGTMTERLQKLSDERTKRVEAEMQAAWSSGNMTVTPVVGAMLDAGTDVGREIVDAVSGRYASGEERLQRSWDYNDKFYADAPGAPHEGYEEIKTSLGIKDMNNAYAGVIEALFALPENRYDDAEARLKAGYGIDRIGDHPLPRMVEALIHQGLGRDAAALQALQQIDPDLPMPIEGYTMKATLEASKPAGMNRWQAITAAPSKGKAKSKPQPAGNPLVTLETAQAIYGLEAVQPTRIAVLARMGDKAQARAAYDACQNLSEITRKQCSTTAVAVQVAEAEQPVIPLPDVNATPAEPKSPSLRSLLGFGG</sequence>
<dbReference type="AlphaFoldDB" id="I3TT78"/>
<proteinExistence type="predicted"/>
<dbReference type="Pfam" id="PF01435">
    <property type="entry name" value="Peptidase_M48"/>
    <property type="match status" value="1"/>
</dbReference>
<dbReference type="PANTHER" id="PTHR22726">
    <property type="entry name" value="METALLOENDOPEPTIDASE OMA1"/>
    <property type="match status" value="1"/>
</dbReference>
<keyword evidence="3" id="KW-0479">Metal-binding</keyword>
<keyword evidence="9" id="KW-0614">Plasmid</keyword>
<name>I3TT78_TISMK</name>
<dbReference type="GO" id="GO:0051603">
    <property type="term" value="P:proteolysis involved in protein catabolic process"/>
    <property type="evidence" value="ECO:0007669"/>
    <property type="project" value="TreeGrafter"/>
</dbReference>
<evidence type="ECO:0000256" key="2">
    <source>
        <dbReference type="ARBA" id="ARBA00022670"/>
    </source>
</evidence>
<reference evidence="9 10" key="1">
    <citation type="journal article" date="2012" name="J. Am. Chem. Soc.">
        <title>Bacterial biosynthesis and maturation of the didemnin anti-cancer agents.</title>
        <authorList>
            <person name="Xu Y."/>
            <person name="Kersten R.D."/>
            <person name="Nam S.J."/>
            <person name="Lu L."/>
            <person name="Al-Suwailem A.M."/>
            <person name="Zheng H."/>
            <person name="Fenical W."/>
            <person name="Dorrestein P.C."/>
            <person name="Moore B.S."/>
            <person name="Qian P.Y."/>
        </authorList>
    </citation>
    <scope>NUCLEOTIDE SEQUENCE [LARGE SCALE GENOMIC DNA]</scope>
    <source>
        <strain evidence="9">KA081020-065</strain>
        <plasmid evidence="10">pTM1</plasmid>
    </source>
</reference>
<evidence type="ECO:0000313" key="9">
    <source>
        <dbReference type="EMBL" id="AFK55966.1"/>
    </source>
</evidence>
<dbReference type="EMBL" id="CP003237">
    <property type="protein sequence ID" value="AFK55966.1"/>
    <property type="molecule type" value="Genomic_DNA"/>
</dbReference>
<dbReference type="Proteomes" id="UP000005258">
    <property type="component" value="Plasmid pTM1"/>
</dbReference>
<evidence type="ECO:0000256" key="3">
    <source>
        <dbReference type="ARBA" id="ARBA00022723"/>
    </source>
</evidence>
<evidence type="ECO:0000256" key="5">
    <source>
        <dbReference type="ARBA" id="ARBA00022833"/>
    </source>
</evidence>
<keyword evidence="4" id="KW-0378">Hydrolase</keyword>
<dbReference type="PANTHER" id="PTHR22726:SF1">
    <property type="entry name" value="METALLOENDOPEPTIDASE OMA1, MITOCHONDRIAL"/>
    <property type="match status" value="1"/>
</dbReference>
<geneLocation type="plasmid" evidence="9 10">
    <name>pTM1</name>
</geneLocation>
<evidence type="ECO:0000259" key="8">
    <source>
        <dbReference type="Pfam" id="PF01435"/>
    </source>
</evidence>
<dbReference type="RefSeq" id="WP_014747643.1">
    <property type="nucleotide sequence ID" value="NC_017957.2"/>
</dbReference>
<evidence type="ECO:0000256" key="6">
    <source>
        <dbReference type="ARBA" id="ARBA00023049"/>
    </source>
</evidence>
<dbReference type="HOGENOM" id="CLU_459220_0_0_5"/>